<keyword evidence="2" id="KW-1185">Reference proteome</keyword>
<dbReference type="Proteomes" id="UP001157502">
    <property type="component" value="Chromosome 14"/>
</dbReference>
<accession>A0ACC2GEB5</accession>
<comment type="caution">
    <text evidence="1">The sequence shown here is derived from an EMBL/GenBank/DDBJ whole genome shotgun (WGS) entry which is preliminary data.</text>
</comment>
<reference evidence="1" key="1">
    <citation type="submission" date="2021-05" db="EMBL/GenBank/DDBJ databases">
        <authorList>
            <person name="Pan Q."/>
            <person name="Jouanno E."/>
            <person name="Zahm M."/>
            <person name="Klopp C."/>
            <person name="Cabau C."/>
            <person name="Louis A."/>
            <person name="Berthelot C."/>
            <person name="Parey E."/>
            <person name="Roest Crollius H."/>
            <person name="Montfort J."/>
            <person name="Robinson-Rechavi M."/>
            <person name="Bouchez O."/>
            <person name="Lampietro C."/>
            <person name="Lopez Roques C."/>
            <person name="Donnadieu C."/>
            <person name="Postlethwait J."/>
            <person name="Bobe J."/>
            <person name="Dillon D."/>
            <person name="Chandos A."/>
            <person name="von Hippel F."/>
            <person name="Guiguen Y."/>
        </authorList>
    </citation>
    <scope>NUCLEOTIDE SEQUENCE</scope>
    <source>
        <strain evidence="1">YG-Jan2019</strain>
    </source>
</reference>
<dbReference type="EMBL" id="CM055741">
    <property type="protein sequence ID" value="KAJ8001982.1"/>
    <property type="molecule type" value="Genomic_DNA"/>
</dbReference>
<sequence>MAPNGLLACALVATLVLVGLASPTKPSGRLSQLMARREAAVENAAVEVATPEENSQTRTERGERMSHLSEEQREFMTKQIMQAISEMMNDCPDRDYQGWVDFGRRSAE</sequence>
<organism evidence="1 2">
    <name type="scientific">Dallia pectoralis</name>
    <name type="common">Alaska blackfish</name>
    <dbReference type="NCBI Taxonomy" id="75939"/>
    <lineage>
        <taxon>Eukaryota</taxon>
        <taxon>Metazoa</taxon>
        <taxon>Chordata</taxon>
        <taxon>Craniata</taxon>
        <taxon>Vertebrata</taxon>
        <taxon>Euteleostomi</taxon>
        <taxon>Actinopterygii</taxon>
        <taxon>Neopterygii</taxon>
        <taxon>Teleostei</taxon>
        <taxon>Protacanthopterygii</taxon>
        <taxon>Esociformes</taxon>
        <taxon>Umbridae</taxon>
        <taxon>Dallia</taxon>
    </lineage>
</organism>
<evidence type="ECO:0000313" key="1">
    <source>
        <dbReference type="EMBL" id="KAJ8001982.1"/>
    </source>
</evidence>
<protein>
    <submittedName>
        <fullName evidence="1">Uncharacterized protein</fullName>
    </submittedName>
</protein>
<proteinExistence type="predicted"/>
<name>A0ACC2GEB5_DALPE</name>
<evidence type="ECO:0000313" key="2">
    <source>
        <dbReference type="Proteomes" id="UP001157502"/>
    </source>
</evidence>
<gene>
    <name evidence="1" type="ORF">DPEC_G00175070</name>
</gene>